<reference evidence="1" key="1">
    <citation type="submission" date="2021-05" db="EMBL/GenBank/DDBJ databases">
        <authorList>
            <person name="Alioto T."/>
            <person name="Alioto T."/>
            <person name="Gomez Garrido J."/>
        </authorList>
    </citation>
    <scope>NUCLEOTIDE SEQUENCE</scope>
</reference>
<dbReference type="EMBL" id="HBUF01454259">
    <property type="protein sequence ID" value="CAG6743806.1"/>
    <property type="molecule type" value="Transcribed_RNA"/>
</dbReference>
<dbReference type="AlphaFoldDB" id="A0A8D8ZCG1"/>
<accession>A0A8D8ZCG1</accession>
<sequence>MKIIKETKKHEGDRITNEEVLRRIGGERIIMKIIKKRRDQLIGHNLRHEGILNHILESGIGLTTVGRAPLKYISQIIIGCESYHHETKTINKIKTASKQCNVNC</sequence>
<name>A0A8D8ZCG1_9HEMI</name>
<organism evidence="1">
    <name type="scientific">Cacopsylla melanoneura</name>
    <dbReference type="NCBI Taxonomy" id="428564"/>
    <lineage>
        <taxon>Eukaryota</taxon>
        <taxon>Metazoa</taxon>
        <taxon>Ecdysozoa</taxon>
        <taxon>Arthropoda</taxon>
        <taxon>Hexapoda</taxon>
        <taxon>Insecta</taxon>
        <taxon>Pterygota</taxon>
        <taxon>Neoptera</taxon>
        <taxon>Paraneoptera</taxon>
        <taxon>Hemiptera</taxon>
        <taxon>Sternorrhyncha</taxon>
        <taxon>Psylloidea</taxon>
        <taxon>Psyllidae</taxon>
        <taxon>Psyllinae</taxon>
        <taxon>Cacopsylla</taxon>
    </lineage>
</organism>
<protein>
    <submittedName>
        <fullName evidence="1">Uncharacterized protein</fullName>
    </submittedName>
</protein>
<evidence type="ECO:0000313" key="1">
    <source>
        <dbReference type="EMBL" id="CAG6743806.1"/>
    </source>
</evidence>
<proteinExistence type="predicted"/>